<dbReference type="AlphaFoldDB" id="A0A7I7P467"/>
<evidence type="ECO:0000256" key="2">
    <source>
        <dbReference type="ARBA" id="ARBA00022777"/>
    </source>
</evidence>
<organism evidence="7 8">
    <name type="scientific">Mycobacterium seoulense</name>
    <dbReference type="NCBI Taxonomy" id="386911"/>
    <lineage>
        <taxon>Bacteria</taxon>
        <taxon>Bacillati</taxon>
        <taxon>Actinomycetota</taxon>
        <taxon>Actinomycetes</taxon>
        <taxon>Mycobacteriales</taxon>
        <taxon>Mycobacteriaceae</taxon>
        <taxon>Mycobacterium</taxon>
    </lineage>
</organism>
<accession>A0A7I7P467</accession>
<evidence type="ECO:0000313" key="8">
    <source>
        <dbReference type="Proteomes" id="UP000466632"/>
    </source>
</evidence>
<dbReference type="EMBL" id="AP022582">
    <property type="protein sequence ID" value="BBY03671.1"/>
    <property type="molecule type" value="Genomic_DNA"/>
</dbReference>
<keyword evidence="8" id="KW-1185">Reference proteome</keyword>
<dbReference type="Proteomes" id="UP000466632">
    <property type="component" value="Chromosome"/>
</dbReference>
<dbReference type="GO" id="GO:0016301">
    <property type="term" value="F:kinase activity"/>
    <property type="evidence" value="ECO:0007669"/>
    <property type="project" value="UniProtKB-KW"/>
</dbReference>
<feature type="domain" description="ANTAR" evidence="6">
    <location>
        <begin position="183"/>
        <end position="244"/>
    </location>
</feature>
<evidence type="ECO:0000256" key="1">
    <source>
        <dbReference type="ARBA" id="ARBA00022679"/>
    </source>
</evidence>
<feature type="region of interest" description="Disordered" evidence="5">
    <location>
        <begin position="1"/>
        <end position="26"/>
    </location>
</feature>
<reference evidence="7 8" key="1">
    <citation type="journal article" date="2019" name="Emerg. Microbes Infect.">
        <title>Comprehensive subspecies identification of 175 nontuberculous mycobacteria species based on 7547 genomic profiles.</title>
        <authorList>
            <person name="Matsumoto Y."/>
            <person name="Kinjo T."/>
            <person name="Motooka D."/>
            <person name="Nabeya D."/>
            <person name="Jung N."/>
            <person name="Uechi K."/>
            <person name="Horii T."/>
            <person name="Iida T."/>
            <person name="Fujita J."/>
            <person name="Nakamura S."/>
        </authorList>
    </citation>
    <scope>NUCLEOTIDE SEQUENCE [LARGE SCALE GENOMIC DNA]</scope>
    <source>
        <strain evidence="7 8">JCM 16018</strain>
    </source>
</reference>
<dbReference type="Gene3D" id="1.10.10.10">
    <property type="entry name" value="Winged helix-like DNA-binding domain superfamily/Winged helix DNA-binding domain"/>
    <property type="match status" value="1"/>
</dbReference>
<evidence type="ECO:0000256" key="5">
    <source>
        <dbReference type="SAM" id="MobiDB-lite"/>
    </source>
</evidence>
<dbReference type="InterPro" id="IPR029016">
    <property type="entry name" value="GAF-like_dom_sf"/>
</dbReference>
<dbReference type="InterPro" id="IPR011006">
    <property type="entry name" value="CheY-like_superfamily"/>
</dbReference>
<dbReference type="Pfam" id="PF03861">
    <property type="entry name" value="ANTAR"/>
    <property type="match status" value="1"/>
</dbReference>
<dbReference type="SUPFAM" id="SSF52172">
    <property type="entry name" value="CheY-like"/>
    <property type="match status" value="1"/>
</dbReference>
<dbReference type="GO" id="GO:0003723">
    <property type="term" value="F:RNA binding"/>
    <property type="evidence" value="ECO:0007669"/>
    <property type="project" value="InterPro"/>
</dbReference>
<dbReference type="PIRSF" id="PIRSF036625">
    <property type="entry name" value="GAF_ANTAR"/>
    <property type="match status" value="1"/>
</dbReference>
<sequence>MIRTGRFRVPGDRGESDPMQSADPTSSHQLAVRMAELARGIAAPRSLGDVLADVTTAAVELIPGADFAGVLLVKRGGEFESVADTDSLVARLDQLQHDFGEGPCAQAALAETIVRSDDMRDESRWPRYAPAAVQHGVLSSLSFKLYTADRTAGALNLFGLRTGAWDAEAETTGSVLAAHAAAAILAARHGEQLQSALSTRDRIGQAKGIIMERYGVDELRAFDLLRMLSQESQVKLVDIAQRVVDTRGDG</sequence>
<dbReference type="InterPro" id="IPR003018">
    <property type="entry name" value="GAF"/>
</dbReference>
<dbReference type="PROSITE" id="PS50921">
    <property type="entry name" value="ANTAR"/>
    <property type="match status" value="1"/>
</dbReference>
<dbReference type="SMART" id="SM01012">
    <property type="entry name" value="ANTAR"/>
    <property type="match status" value="1"/>
</dbReference>
<keyword evidence="2" id="KW-0418">Kinase</keyword>
<keyword evidence="4" id="KW-0804">Transcription</keyword>
<evidence type="ECO:0000259" key="6">
    <source>
        <dbReference type="PROSITE" id="PS50921"/>
    </source>
</evidence>
<dbReference type="InterPro" id="IPR012074">
    <property type="entry name" value="GAF_ANTAR"/>
</dbReference>
<keyword evidence="1" id="KW-0808">Transferase</keyword>
<dbReference type="Gene3D" id="3.30.450.40">
    <property type="match status" value="1"/>
</dbReference>
<dbReference type="Pfam" id="PF13185">
    <property type="entry name" value="GAF_2"/>
    <property type="match status" value="1"/>
</dbReference>
<evidence type="ECO:0000256" key="3">
    <source>
        <dbReference type="ARBA" id="ARBA00023015"/>
    </source>
</evidence>
<protein>
    <recommendedName>
        <fullName evidence="6">ANTAR domain-containing protein</fullName>
    </recommendedName>
</protein>
<evidence type="ECO:0000256" key="4">
    <source>
        <dbReference type="ARBA" id="ARBA00023163"/>
    </source>
</evidence>
<dbReference type="SUPFAM" id="SSF55781">
    <property type="entry name" value="GAF domain-like"/>
    <property type="match status" value="1"/>
</dbReference>
<keyword evidence="3" id="KW-0805">Transcription regulation</keyword>
<gene>
    <name evidence="7" type="ORF">MSEO_41700</name>
</gene>
<dbReference type="InterPro" id="IPR005561">
    <property type="entry name" value="ANTAR"/>
</dbReference>
<dbReference type="KEGG" id="mseo:MSEO_41700"/>
<dbReference type="InterPro" id="IPR036388">
    <property type="entry name" value="WH-like_DNA-bd_sf"/>
</dbReference>
<name>A0A7I7P467_9MYCO</name>
<evidence type="ECO:0000313" key="7">
    <source>
        <dbReference type="EMBL" id="BBY03671.1"/>
    </source>
</evidence>
<proteinExistence type="predicted"/>